<dbReference type="GO" id="GO:0005829">
    <property type="term" value="C:cytosol"/>
    <property type="evidence" value="ECO:0007669"/>
    <property type="project" value="TreeGrafter"/>
</dbReference>
<protein>
    <submittedName>
        <fullName evidence="5">Lrp/AsnC family leucine-responsive transcriptional regulator</fullName>
    </submittedName>
</protein>
<dbReference type="AlphaFoldDB" id="A0A495J0E1"/>
<dbReference type="InterPro" id="IPR000485">
    <property type="entry name" value="AsnC-type_HTH_dom"/>
</dbReference>
<feature type="domain" description="HTH asnC-type" evidence="4">
    <location>
        <begin position="4"/>
        <end position="65"/>
    </location>
</feature>
<keyword evidence="2" id="KW-0238">DNA-binding</keyword>
<evidence type="ECO:0000259" key="4">
    <source>
        <dbReference type="PROSITE" id="PS50956"/>
    </source>
</evidence>
<evidence type="ECO:0000256" key="2">
    <source>
        <dbReference type="ARBA" id="ARBA00023125"/>
    </source>
</evidence>
<dbReference type="PANTHER" id="PTHR30154:SF34">
    <property type="entry name" value="TRANSCRIPTIONAL REGULATOR AZLB"/>
    <property type="match status" value="1"/>
</dbReference>
<organism evidence="5 6">
    <name type="scientific">Mucilaginibacter gracilis</name>
    <dbReference type="NCBI Taxonomy" id="423350"/>
    <lineage>
        <taxon>Bacteria</taxon>
        <taxon>Pseudomonadati</taxon>
        <taxon>Bacteroidota</taxon>
        <taxon>Sphingobacteriia</taxon>
        <taxon>Sphingobacteriales</taxon>
        <taxon>Sphingobacteriaceae</taxon>
        <taxon>Mucilaginibacter</taxon>
    </lineage>
</organism>
<dbReference type="PROSITE" id="PS50956">
    <property type="entry name" value="HTH_ASNC_2"/>
    <property type="match status" value="1"/>
</dbReference>
<gene>
    <name evidence="5" type="ORF">BDD43_2258</name>
</gene>
<dbReference type="Gene3D" id="3.30.70.920">
    <property type="match status" value="1"/>
</dbReference>
<evidence type="ECO:0000256" key="1">
    <source>
        <dbReference type="ARBA" id="ARBA00023015"/>
    </source>
</evidence>
<dbReference type="InterPro" id="IPR011991">
    <property type="entry name" value="ArsR-like_HTH"/>
</dbReference>
<dbReference type="SUPFAM" id="SSF54909">
    <property type="entry name" value="Dimeric alpha+beta barrel"/>
    <property type="match status" value="1"/>
</dbReference>
<evidence type="ECO:0000256" key="3">
    <source>
        <dbReference type="ARBA" id="ARBA00023163"/>
    </source>
</evidence>
<dbReference type="OrthoDB" id="9800326at2"/>
<dbReference type="InterPro" id="IPR011008">
    <property type="entry name" value="Dimeric_a/b-barrel"/>
</dbReference>
<dbReference type="InterPro" id="IPR019888">
    <property type="entry name" value="Tscrpt_reg_AsnC-like"/>
</dbReference>
<dbReference type="Gene3D" id="1.10.10.10">
    <property type="entry name" value="Winged helix-like DNA-binding domain superfamily/Winged helix DNA-binding domain"/>
    <property type="match status" value="1"/>
</dbReference>
<reference evidence="5 6" key="1">
    <citation type="submission" date="2018-10" db="EMBL/GenBank/DDBJ databases">
        <title>Genomic Encyclopedia of Archaeal and Bacterial Type Strains, Phase II (KMG-II): from individual species to whole genera.</title>
        <authorList>
            <person name="Goeker M."/>
        </authorList>
    </citation>
    <scope>NUCLEOTIDE SEQUENCE [LARGE SCALE GENOMIC DNA]</scope>
    <source>
        <strain evidence="5 6">DSM 18602</strain>
    </source>
</reference>
<name>A0A495J0E1_9SPHI</name>
<keyword evidence="1" id="KW-0805">Transcription regulation</keyword>
<accession>A0A495J0E1</accession>
<evidence type="ECO:0000313" key="6">
    <source>
        <dbReference type="Proteomes" id="UP000268007"/>
    </source>
</evidence>
<dbReference type="InterPro" id="IPR036390">
    <property type="entry name" value="WH_DNA-bd_sf"/>
</dbReference>
<dbReference type="Pfam" id="PF01037">
    <property type="entry name" value="AsnC_trans_reg"/>
    <property type="match status" value="1"/>
</dbReference>
<dbReference type="InterPro" id="IPR036388">
    <property type="entry name" value="WH-like_DNA-bd_sf"/>
</dbReference>
<evidence type="ECO:0000313" key="5">
    <source>
        <dbReference type="EMBL" id="RKR82091.1"/>
    </source>
</evidence>
<dbReference type="GO" id="GO:0043200">
    <property type="term" value="P:response to amino acid"/>
    <property type="evidence" value="ECO:0007669"/>
    <property type="project" value="TreeGrafter"/>
</dbReference>
<sequence length="153" mass="17694">MATLDPTDIKILNFIQQDARITDRQLAARVFKSAPTVHERLTRLENKGYIKKYITLLDREKIGIPVMAETHVKLERQSKAAIEAFEQKILAVSHVQFCCHLAGKWDFVIFIAVKDPQAYNDWLMNELTNWPNVQNIESSFVLKEIKTYGAFEL</sequence>
<keyword evidence="3" id="KW-0804">Transcription</keyword>
<keyword evidence="6" id="KW-1185">Reference proteome</keyword>
<dbReference type="Pfam" id="PF13412">
    <property type="entry name" value="HTH_24"/>
    <property type="match status" value="1"/>
</dbReference>
<dbReference type="PRINTS" id="PR00033">
    <property type="entry name" value="HTHASNC"/>
</dbReference>
<dbReference type="RefSeq" id="WP_121197719.1">
    <property type="nucleotide sequence ID" value="NZ_RBKU01000001.1"/>
</dbReference>
<dbReference type="GO" id="GO:0043565">
    <property type="term" value="F:sequence-specific DNA binding"/>
    <property type="evidence" value="ECO:0007669"/>
    <property type="project" value="InterPro"/>
</dbReference>
<dbReference type="EMBL" id="RBKU01000001">
    <property type="protein sequence ID" value="RKR82091.1"/>
    <property type="molecule type" value="Genomic_DNA"/>
</dbReference>
<dbReference type="SMART" id="SM00344">
    <property type="entry name" value="HTH_ASNC"/>
    <property type="match status" value="1"/>
</dbReference>
<dbReference type="InterPro" id="IPR019887">
    <property type="entry name" value="Tscrpt_reg_AsnC/Lrp_C"/>
</dbReference>
<dbReference type="Proteomes" id="UP000268007">
    <property type="component" value="Unassembled WGS sequence"/>
</dbReference>
<dbReference type="SUPFAM" id="SSF46785">
    <property type="entry name" value="Winged helix' DNA-binding domain"/>
    <property type="match status" value="1"/>
</dbReference>
<proteinExistence type="predicted"/>
<comment type="caution">
    <text evidence="5">The sequence shown here is derived from an EMBL/GenBank/DDBJ whole genome shotgun (WGS) entry which is preliminary data.</text>
</comment>
<dbReference type="PANTHER" id="PTHR30154">
    <property type="entry name" value="LEUCINE-RESPONSIVE REGULATORY PROTEIN"/>
    <property type="match status" value="1"/>
</dbReference>
<dbReference type="CDD" id="cd00090">
    <property type="entry name" value="HTH_ARSR"/>
    <property type="match status" value="1"/>
</dbReference>
<dbReference type="GO" id="GO:0006355">
    <property type="term" value="P:regulation of DNA-templated transcription"/>
    <property type="evidence" value="ECO:0007669"/>
    <property type="project" value="UniProtKB-ARBA"/>
</dbReference>